<feature type="transmembrane region" description="Helical" evidence="6">
    <location>
        <begin position="112"/>
        <end position="130"/>
    </location>
</feature>
<organism evidence="7 8">
    <name type="scientific">Endobacterium cereale</name>
    <dbReference type="NCBI Taxonomy" id="2663029"/>
    <lineage>
        <taxon>Bacteria</taxon>
        <taxon>Pseudomonadati</taxon>
        <taxon>Pseudomonadota</taxon>
        <taxon>Alphaproteobacteria</taxon>
        <taxon>Hyphomicrobiales</taxon>
        <taxon>Rhizobiaceae</taxon>
        <taxon>Endobacterium</taxon>
    </lineage>
</organism>
<dbReference type="Proteomes" id="UP000435138">
    <property type="component" value="Unassembled WGS sequence"/>
</dbReference>
<feature type="transmembrane region" description="Helical" evidence="6">
    <location>
        <begin position="360"/>
        <end position="382"/>
    </location>
</feature>
<evidence type="ECO:0000256" key="6">
    <source>
        <dbReference type="SAM" id="Phobius"/>
    </source>
</evidence>
<keyword evidence="2" id="KW-1003">Cell membrane</keyword>
<feature type="transmembrane region" description="Helical" evidence="6">
    <location>
        <begin position="142"/>
        <end position="166"/>
    </location>
</feature>
<sequence length="485" mass="51973">MADTSGKTQSGESDVLVYLLCRVAAAIFNIVAVALFTRLSDAHLYGEYLIGFSICFIVYSLTVQWAVFAHFGTYTQEAADRFAGSLLVISAVMTIPALSVIAVLAATDTLEIHIAWGSAFLAVCFTAYFASTEIARARLRPGLVAIATILRSALSMLLGCAALYLFDSPTALLMAIGIGYALGAIPIFVFLARTSWAKGFVWPLKSDVWGMLRYGWPLIFAFGASAGALNIDRIVLEHYTNAASVAPYGAVMDLMKQTFLVLAEAISAGYIAHARKHMLNKDEHEVGQVLRRSFISQVFIVVFGTTAFLVLGRLVFGIILAPSYVDTALEIMPFLLIGNAILILRAHYFGQIIYLGASSMLELIASVAMVAAAVVAAFMLVPDMGPKGAAFSFAIGQMVALVILIVGAPKAARMPIDWVSAGMLLAAGFSLTVIGLELQVLIGHLWANTISILLIGIVSAFFAIRWNIFNIGEVAGKLMGKMSRA</sequence>
<dbReference type="EMBL" id="WIXI01000048">
    <property type="protein sequence ID" value="MQY48504.1"/>
    <property type="molecule type" value="Genomic_DNA"/>
</dbReference>
<evidence type="ECO:0000256" key="1">
    <source>
        <dbReference type="ARBA" id="ARBA00004651"/>
    </source>
</evidence>
<feature type="transmembrane region" description="Helical" evidence="6">
    <location>
        <begin position="442"/>
        <end position="464"/>
    </location>
</feature>
<dbReference type="InterPro" id="IPR050833">
    <property type="entry name" value="Poly_Biosynth_Transport"/>
</dbReference>
<gene>
    <name evidence="7" type="ORF">GAO09_20940</name>
</gene>
<feature type="transmembrane region" description="Helical" evidence="6">
    <location>
        <begin position="418"/>
        <end position="436"/>
    </location>
</feature>
<evidence type="ECO:0000256" key="2">
    <source>
        <dbReference type="ARBA" id="ARBA00022475"/>
    </source>
</evidence>
<dbReference type="RefSeq" id="WP_153357008.1">
    <property type="nucleotide sequence ID" value="NZ_JAYKOO010000002.1"/>
</dbReference>
<keyword evidence="8" id="KW-1185">Reference proteome</keyword>
<feature type="transmembrane region" description="Helical" evidence="6">
    <location>
        <begin position="48"/>
        <end position="71"/>
    </location>
</feature>
<name>A0A6A8ACN7_9HYPH</name>
<dbReference type="AlphaFoldDB" id="A0A6A8ACN7"/>
<comment type="subcellular location">
    <subcellularLocation>
        <location evidence="1">Cell membrane</location>
        <topology evidence="1">Multi-pass membrane protein</topology>
    </subcellularLocation>
</comment>
<dbReference type="PANTHER" id="PTHR30250:SF31">
    <property type="entry name" value="INNER MEMBRANE PROTEIN YGHQ"/>
    <property type="match status" value="1"/>
</dbReference>
<feature type="transmembrane region" description="Helical" evidence="6">
    <location>
        <begin position="214"/>
        <end position="234"/>
    </location>
</feature>
<feature type="transmembrane region" description="Helical" evidence="6">
    <location>
        <begin position="172"/>
        <end position="193"/>
    </location>
</feature>
<dbReference type="GO" id="GO:0005886">
    <property type="term" value="C:plasma membrane"/>
    <property type="evidence" value="ECO:0007669"/>
    <property type="project" value="UniProtKB-SubCell"/>
</dbReference>
<dbReference type="PANTHER" id="PTHR30250">
    <property type="entry name" value="PST FAMILY PREDICTED COLANIC ACID TRANSPORTER"/>
    <property type="match status" value="1"/>
</dbReference>
<accession>A0A6A8ACN7</accession>
<comment type="caution">
    <text evidence="7">The sequence shown here is derived from an EMBL/GenBank/DDBJ whole genome shotgun (WGS) entry which is preliminary data.</text>
</comment>
<evidence type="ECO:0000256" key="4">
    <source>
        <dbReference type="ARBA" id="ARBA00022989"/>
    </source>
</evidence>
<evidence type="ECO:0000313" key="7">
    <source>
        <dbReference type="EMBL" id="MQY48504.1"/>
    </source>
</evidence>
<reference evidence="7 8" key="1">
    <citation type="submission" date="2019-11" db="EMBL/GenBank/DDBJ databases">
        <title>Genome analysis of Rhizobacterium cereale a novel genus and species isolated from maize roots in North Spain.</title>
        <authorList>
            <person name="Menendez E."/>
            <person name="Flores-Felix J.D."/>
            <person name="Ramirez-Bahena M.-H."/>
            <person name="Igual J.M."/>
            <person name="Garcia-Fraile P."/>
            <person name="Peix A."/>
            <person name="Velazquez E."/>
        </authorList>
    </citation>
    <scope>NUCLEOTIDE SEQUENCE [LARGE SCALE GENOMIC DNA]</scope>
    <source>
        <strain evidence="7 8">RZME27</strain>
    </source>
</reference>
<evidence type="ECO:0000256" key="5">
    <source>
        <dbReference type="ARBA" id="ARBA00023136"/>
    </source>
</evidence>
<feature type="transmembrane region" description="Helical" evidence="6">
    <location>
        <begin position="15"/>
        <end position="36"/>
    </location>
</feature>
<feature type="transmembrane region" description="Helical" evidence="6">
    <location>
        <begin position="331"/>
        <end position="348"/>
    </location>
</feature>
<feature type="transmembrane region" description="Helical" evidence="6">
    <location>
        <begin position="83"/>
        <end position="106"/>
    </location>
</feature>
<keyword evidence="3 6" id="KW-0812">Transmembrane</keyword>
<protein>
    <recommendedName>
        <fullName evidence="9">Polysaccharide biosynthesis protein</fullName>
    </recommendedName>
</protein>
<feature type="transmembrane region" description="Helical" evidence="6">
    <location>
        <begin position="388"/>
        <end position="406"/>
    </location>
</feature>
<proteinExistence type="predicted"/>
<evidence type="ECO:0000256" key="3">
    <source>
        <dbReference type="ARBA" id="ARBA00022692"/>
    </source>
</evidence>
<evidence type="ECO:0008006" key="9">
    <source>
        <dbReference type="Google" id="ProtNLM"/>
    </source>
</evidence>
<feature type="transmembrane region" description="Helical" evidence="6">
    <location>
        <begin position="294"/>
        <end position="319"/>
    </location>
</feature>
<keyword evidence="4 6" id="KW-1133">Transmembrane helix</keyword>
<evidence type="ECO:0000313" key="8">
    <source>
        <dbReference type="Proteomes" id="UP000435138"/>
    </source>
</evidence>
<keyword evidence="5 6" id="KW-0472">Membrane</keyword>